<evidence type="ECO:0000256" key="17">
    <source>
        <dbReference type="PROSITE-ProRule" id="PRU00110"/>
    </source>
</evidence>
<dbReference type="PANTHER" id="PTHR45339:SF1">
    <property type="entry name" value="HYBRID SIGNAL TRANSDUCTION HISTIDINE KINASE J"/>
    <property type="match status" value="1"/>
</dbReference>
<dbReference type="InterPro" id="IPR013655">
    <property type="entry name" value="PAS_fold_3"/>
</dbReference>
<dbReference type="InterPro" id="IPR011006">
    <property type="entry name" value="CheY-like_superfamily"/>
</dbReference>
<dbReference type="CDD" id="cd00082">
    <property type="entry name" value="HisKA"/>
    <property type="match status" value="1"/>
</dbReference>
<feature type="domain" description="PAS" evidence="21">
    <location>
        <begin position="364"/>
        <end position="434"/>
    </location>
</feature>
<evidence type="ECO:0000256" key="5">
    <source>
        <dbReference type="ARBA" id="ARBA00022475"/>
    </source>
</evidence>
<dbReference type="SUPFAM" id="SSF55781">
    <property type="entry name" value="GAF domain-like"/>
    <property type="match status" value="1"/>
</dbReference>
<evidence type="ECO:0000313" key="24">
    <source>
        <dbReference type="EMBL" id="MDG3493574.1"/>
    </source>
</evidence>
<dbReference type="Gene3D" id="3.30.450.20">
    <property type="entry name" value="PAS domain"/>
    <property type="match status" value="2"/>
</dbReference>
<dbReference type="InterPro" id="IPR036641">
    <property type="entry name" value="HPT_dom_sf"/>
</dbReference>
<dbReference type="SUPFAM" id="SSF52172">
    <property type="entry name" value="CheY-like"/>
    <property type="match status" value="2"/>
</dbReference>
<dbReference type="Pfam" id="PF01627">
    <property type="entry name" value="Hpt"/>
    <property type="match status" value="1"/>
</dbReference>
<accession>A0A9X4RK87</accession>
<sequence>MSNLSRKLNHSNVIEEMAKIGISQNHLSLVMEKAIARMTLCTDILQSVRQSDNLGKILQGIASKLLNLLDVAHVSIYQLEHTSSKSHKYQVGGKIVAKAIASGCDKFSQKQIEDILQTEYQWGQDITQQITDLYIAEQTRCRVNLTEIFLGKPYLLVPILLPEQHQDCPLWGFLIINQCTGIPYSWDEDDVLMLQQIAMQIEIALQRPIVTNSLKQQVREAEHAYETLYRWMEQYRYLIEQIPNMSFILLIDNSSNADFSYISPQLQALVGLPHSEWGIGHFNTWIKYIHPEDREYVRQEICHTIETGKPFCHEYRIVNNDGKIIWIRNNIQIGFATDGKTQILRGAAFDISDLKDAEEQLRQSQNLLKLTIDNAPVGIATFDLHTKFLNINQSFCQIFGYRAEELLNMTEQQITHANSIEATLAALRQLQENQTTSVKIEKQYIHRMGYAIDAISRFGLVRDEQGKPIQFVAEVEDITERKRTEAKLEAAKFAEAANQAKSQFLAVMSHEIRTPMNAVIGMTDILQDTPLSPQQRQYVNTIRQGGEVLLSVINNILDFSRIESGKFELEEQPFYLQKCVDEVFELMTSRMAEKSLELFALIDPNIPQQIIGDYSRLRQILVNLVSNAIKFTASGEIIITINSQLVDRDSHRYELLFEVSDTGIGILPEAIGRLFQAFSQADSSINRQYGGTGLGLAICKQLCELMGGKIGVQSQVGEGSTFSFSIMAQAIAFDRHSELMAIAPEIKGKRILSVHHSPRFQTAISLYTDKWEIDIKFAYSAIEALQFLTNESFDAVLIERQLAEADSPEGFGLELAQNIQAVFPNLKLVLFSSINNTNSIPIKFADYIIKPLSASKLYQAFVNIFSTQNFKLSGNNFSAPILDANFAKRYPLKILIAEDNPINQKILWLMLETLGYNVASVENGQKALNAIANNAYDLIFMDIQMPIMDGLTASKNIRLMSIHQPWIIGLSANAFVESYDLALASGMDDYLTKPLQTASLIAALQRIPQHLNLHTSEQTIDFDILDTLSDSIGKQNLSELLSTYLEHSAQAIANMKEFFLERDFVMLEAENHSLKGGSATFGAKQLLFLCQRLQSICNEIIKLQDYTNKDLAQIESLLQSIESEYLQVSQVFQSKVN</sequence>
<comment type="subcellular location">
    <subcellularLocation>
        <location evidence="2">Cell membrane</location>
        <topology evidence="2">Multi-pass membrane protein</topology>
    </subcellularLocation>
</comment>
<dbReference type="Pfam" id="PF01590">
    <property type="entry name" value="GAF"/>
    <property type="match status" value="1"/>
</dbReference>
<dbReference type="RefSeq" id="WP_009625615.1">
    <property type="nucleotide sequence ID" value="NZ_VBTY01000015.1"/>
</dbReference>
<dbReference type="PROSITE" id="PS50110">
    <property type="entry name" value="RESPONSE_REGULATORY"/>
    <property type="match status" value="2"/>
</dbReference>
<feature type="domain" description="Histidine kinase" evidence="19">
    <location>
        <begin position="507"/>
        <end position="730"/>
    </location>
</feature>
<dbReference type="InterPro" id="IPR003594">
    <property type="entry name" value="HATPase_dom"/>
</dbReference>
<gene>
    <name evidence="24" type="ORF">FEV09_03290</name>
</gene>
<feature type="modified residue" description="Phosphohistidine" evidence="17">
    <location>
        <position position="1072"/>
    </location>
</feature>
<dbReference type="InterPro" id="IPR001610">
    <property type="entry name" value="PAC"/>
</dbReference>
<dbReference type="InterPro" id="IPR036097">
    <property type="entry name" value="HisK_dim/P_sf"/>
</dbReference>
<dbReference type="Gene3D" id="3.30.565.10">
    <property type="entry name" value="Histidine kinase-like ATPase, C-terminal domain"/>
    <property type="match status" value="1"/>
</dbReference>
<dbReference type="PROSITE" id="PS50112">
    <property type="entry name" value="PAS"/>
    <property type="match status" value="2"/>
</dbReference>
<dbReference type="InterPro" id="IPR003018">
    <property type="entry name" value="GAF"/>
</dbReference>
<dbReference type="InterPro" id="IPR003661">
    <property type="entry name" value="HisK_dim/P_dom"/>
</dbReference>
<evidence type="ECO:0000256" key="12">
    <source>
        <dbReference type="ARBA" id="ARBA00022989"/>
    </source>
</evidence>
<evidence type="ECO:0000256" key="4">
    <source>
        <dbReference type="ARBA" id="ARBA00012438"/>
    </source>
</evidence>
<dbReference type="InterPro" id="IPR036890">
    <property type="entry name" value="HATPase_C_sf"/>
</dbReference>
<evidence type="ECO:0000256" key="18">
    <source>
        <dbReference type="PROSITE-ProRule" id="PRU00169"/>
    </source>
</evidence>
<feature type="domain" description="PAC" evidence="22">
    <location>
        <begin position="438"/>
        <end position="490"/>
    </location>
</feature>
<dbReference type="InterPro" id="IPR004358">
    <property type="entry name" value="Sig_transdc_His_kin-like_C"/>
</dbReference>
<feature type="domain" description="Response regulatory" evidence="20">
    <location>
        <begin position="893"/>
        <end position="1008"/>
    </location>
</feature>
<evidence type="ECO:0000256" key="6">
    <source>
        <dbReference type="ARBA" id="ARBA00022553"/>
    </source>
</evidence>
<feature type="domain" description="PAS" evidence="21">
    <location>
        <begin position="231"/>
        <end position="308"/>
    </location>
</feature>
<dbReference type="SUPFAM" id="SSF55874">
    <property type="entry name" value="ATPase domain of HSP90 chaperone/DNA topoisomerase II/histidine kinase"/>
    <property type="match status" value="1"/>
</dbReference>
<evidence type="ECO:0000256" key="15">
    <source>
        <dbReference type="ARBA" id="ARBA00023306"/>
    </source>
</evidence>
<name>A0A9X4RK87_9CYAN</name>
<dbReference type="Pfam" id="PF08447">
    <property type="entry name" value="PAS_3"/>
    <property type="match status" value="1"/>
</dbReference>
<dbReference type="SMART" id="SM00448">
    <property type="entry name" value="REC"/>
    <property type="match status" value="2"/>
</dbReference>
<evidence type="ECO:0000256" key="16">
    <source>
        <dbReference type="ARBA" id="ARBA00074306"/>
    </source>
</evidence>
<dbReference type="CDD" id="cd17546">
    <property type="entry name" value="REC_hyHK_CKI1_RcsC-like"/>
    <property type="match status" value="1"/>
</dbReference>
<keyword evidence="11" id="KW-0067">ATP-binding</keyword>
<feature type="modified residue" description="4-aspartylphosphate" evidence="18">
    <location>
        <position position="942"/>
    </location>
</feature>
<dbReference type="EMBL" id="VBTY01000015">
    <property type="protein sequence ID" value="MDG3493574.1"/>
    <property type="molecule type" value="Genomic_DNA"/>
</dbReference>
<evidence type="ECO:0000256" key="1">
    <source>
        <dbReference type="ARBA" id="ARBA00000085"/>
    </source>
</evidence>
<feature type="domain" description="PAC" evidence="22">
    <location>
        <begin position="311"/>
        <end position="363"/>
    </location>
</feature>
<dbReference type="FunFam" id="3.30.565.10:FF:000010">
    <property type="entry name" value="Sensor histidine kinase RcsC"/>
    <property type="match status" value="1"/>
</dbReference>
<keyword evidence="10" id="KW-0418">Kinase</keyword>
<keyword evidence="15" id="KW-0131">Cell cycle</keyword>
<reference evidence="24" key="1">
    <citation type="submission" date="2019-05" db="EMBL/GenBank/DDBJ databases">
        <title>Whole genome sequencing of Pseudanabaena catenata USMAC16.</title>
        <authorList>
            <person name="Khan Z."/>
            <person name="Omar W.M."/>
            <person name="Convey P."/>
            <person name="Merican F."/>
            <person name="Najimudin N."/>
        </authorList>
    </citation>
    <scope>NUCLEOTIDE SEQUENCE</scope>
    <source>
        <strain evidence="24">USMAC16</strain>
    </source>
</reference>
<feature type="domain" description="HPt" evidence="23">
    <location>
        <begin position="1033"/>
        <end position="1135"/>
    </location>
</feature>
<dbReference type="FunFam" id="1.10.287.130:FF:000038">
    <property type="entry name" value="Sensory transduction histidine kinase"/>
    <property type="match status" value="1"/>
</dbReference>
<feature type="domain" description="Response regulatory" evidence="20">
    <location>
        <begin position="750"/>
        <end position="865"/>
    </location>
</feature>
<dbReference type="SMART" id="SM00065">
    <property type="entry name" value="GAF"/>
    <property type="match status" value="1"/>
</dbReference>
<evidence type="ECO:0000259" key="22">
    <source>
        <dbReference type="PROSITE" id="PS50113"/>
    </source>
</evidence>
<dbReference type="Gene3D" id="1.10.287.130">
    <property type="match status" value="1"/>
</dbReference>
<proteinExistence type="inferred from homology"/>
<evidence type="ECO:0000259" key="23">
    <source>
        <dbReference type="PROSITE" id="PS50894"/>
    </source>
</evidence>
<dbReference type="Pfam" id="PF02518">
    <property type="entry name" value="HATPase_c"/>
    <property type="match status" value="1"/>
</dbReference>
<evidence type="ECO:0000256" key="2">
    <source>
        <dbReference type="ARBA" id="ARBA00004651"/>
    </source>
</evidence>
<keyword evidence="8" id="KW-0812">Transmembrane</keyword>
<keyword evidence="25" id="KW-1185">Reference proteome</keyword>
<evidence type="ECO:0000259" key="19">
    <source>
        <dbReference type="PROSITE" id="PS50109"/>
    </source>
</evidence>
<dbReference type="SUPFAM" id="SSF47226">
    <property type="entry name" value="Histidine-containing phosphotransfer domain, HPT domain"/>
    <property type="match status" value="1"/>
</dbReference>
<keyword evidence="5" id="KW-1003">Cell membrane</keyword>
<dbReference type="InterPro" id="IPR001789">
    <property type="entry name" value="Sig_transdc_resp-reg_receiver"/>
</dbReference>
<evidence type="ECO:0000256" key="9">
    <source>
        <dbReference type="ARBA" id="ARBA00022741"/>
    </source>
</evidence>
<dbReference type="PRINTS" id="PR00344">
    <property type="entry name" value="BCTRLSENSOR"/>
</dbReference>
<dbReference type="Proteomes" id="UP001152872">
    <property type="component" value="Unassembled WGS sequence"/>
</dbReference>
<comment type="similarity">
    <text evidence="3">In the N-terminal section; belongs to the phytochrome family.</text>
</comment>
<organism evidence="24 25">
    <name type="scientific">Pseudanabaena catenata USMAC16</name>
    <dbReference type="NCBI Taxonomy" id="1855837"/>
    <lineage>
        <taxon>Bacteria</taxon>
        <taxon>Bacillati</taxon>
        <taxon>Cyanobacteriota</taxon>
        <taxon>Cyanophyceae</taxon>
        <taxon>Pseudanabaenales</taxon>
        <taxon>Pseudanabaenaceae</taxon>
        <taxon>Pseudanabaena</taxon>
    </lineage>
</organism>
<dbReference type="CDD" id="cd16922">
    <property type="entry name" value="HATPase_EvgS-ArcB-TorS-like"/>
    <property type="match status" value="1"/>
</dbReference>
<keyword evidence="13" id="KW-0902">Two-component regulatory system</keyword>
<dbReference type="SMART" id="SM00387">
    <property type="entry name" value="HATPase_c"/>
    <property type="match status" value="1"/>
</dbReference>
<evidence type="ECO:0000256" key="10">
    <source>
        <dbReference type="ARBA" id="ARBA00022777"/>
    </source>
</evidence>
<dbReference type="GO" id="GO:0000155">
    <property type="term" value="F:phosphorelay sensor kinase activity"/>
    <property type="evidence" value="ECO:0007669"/>
    <property type="project" value="InterPro"/>
</dbReference>
<keyword evidence="9" id="KW-0547">Nucleotide-binding</keyword>
<dbReference type="Gene3D" id="1.20.120.160">
    <property type="entry name" value="HPT domain"/>
    <property type="match status" value="1"/>
</dbReference>
<protein>
    <recommendedName>
        <fullName evidence="16">Circadian input-output histidine kinase CikA</fullName>
        <ecNumber evidence="4">2.7.13.3</ecNumber>
    </recommendedName>
</protein>
<dbReference type="Pfam" id="PF13426">
    <property type="entry name" value="PAS_9"/>
    <property type="match status" value="1"/>
</dbReference>
<dbReference type="EC" id="2.7.13.3" evidence="4"/>
<dbReference type="InterPro" id="IPR000014">
    <property type="entry name" value="PAS"/>
</dbReference>
<dbReference type="Pfam" id="PF00072">
    <property type="entry name" value="Response_reg"/>
    <property type="match status" value="1"/>
</dbReference>
<dbReference type="PROSITE" id="PS50894">
    <property type="entry name" value="HPT"/>
    <property type="match status" value="1"/>
</dbReference>
<keyword evidence="14" id="KW-0472">Membrane</keyword>
<evidence type="ECO:0000256" key="14">
    <source>
        <dbReference type="ARBA" id="ARBA00023136"/>
    </source>
</evidence>
<dbReference type="SMART" id="SM00091">
    <property type="entry name" value="PAS"/>
    <property type="match status" value="2"/>
</dbReference>
<evidence type="ECO:0000259" key="20">
    <source>
        <dbReference type="PROSITE" id="PS50110"/>
    </source>
</evidence>
<keyword evidence="7" id="KW-0808">Transferase</keyword>
<dbReference type="SUPFAM" id="SSF47384">
    <property type="entry name" value="Homodimeric domain of signal transducing histidine kinase"/>
    <property type="match status" value="1"/>
</dbReference>
<dbReference type="SMART" id="SM00388">
    <property type="entry name" value="HisKA"/>
    <property type="match status" value="1"/>
</dbReference>
<dbReference type="InterPro" id="IPR000700">
    <property type="entry name" value="PAS-assoc_C"/>
</dbReference>
<dbReference type="InterPro" id="IPR008207">
    <property type="entry name" value="Sig_transdc_His_kin_Hpt_dom"/>
</dbReference>
<dbReference type="PANTHER" id="PTHR45339">
    <property type="entry name" value="HYBRID SIGNAL TRANSDUCTION HISTIDINE KINASE J"/>
    <property type="match status" value="1"/>
</dbReference>
<dbReference type="CDD" id="cd00130">
    <property type="entry name" value="PAS"/>
    <property type="match status" value="2"/>
</dbReference>
<dbReference type="PROSITE" id="PS50113">
    <property type="entry name" value="PAC"/>
    <property type="match status" value="2"/>
</dbReference>
<evidence type="ECO:0000256" key="7">
    <source>
        <dbReference type="ARBA" id="ARBA00022679"/>
    </source>
</evidence>
<comment type="caution">
    <text evidence="24">The sequence shown here is derived from an EMBL/GenBank/DDBJ whole genome shotgun (WGS) entry which is preliminary data.</text>
</comment>
<dbReference type="InterPro" id="IPR035965">
    <property type="entry name" value="PAS-like_dom_sf"/>
</dbReference>
<comment type="catalytic activity">
    <reaction evidence="1">
        <text>ATP + protein L-histidine = ADP + protein N-phospho-L-histidine.</text>
        <dbReference type="EC" id="2.7.13.3"/>
    </reaction>
</comment>
<evidence type="ECO:0000256" key="8">
    <source>
        <dbReference type="ARBA" id="ARBA00022692"/>
    </source>
</evidence>
<dbReference type="Pfam" id="PF00512">
    <property type="entry name" value="HisKA"/>
    <property type="match status" value="1"/>
</dbReference>
<dbReference type="Gene3D" id="3.40.50.2300">
    <property type="match status" value="2"/>
</dbReference>
<dbReference type="GO" id="GO:0005886">
    <property type="term" value="C:plasma membrane"/>
    <property type="evidence" value="ECO:0007669"/>
    <property type="project" value="UniProtKB-SubCell"/>
</dbReference>
<dbReference type="Gene3D" id="3.30.450.40">
    <property type="match status" value="1"/>
</dbReference>
<evidence type="ECO:0000256" key="13">
    <source>
        <dbReference type="ARBA" id="ARBA00023012"/>
    </source>
</evidence>
<dbReference type="AlphaFoldDB" id="A0A9X4RK87"/>
<keyword evidence="12" id="KW-1133">Transmembrane helix</keyword>
<dbReference type="InterPro" id="IPR029016">
    <property type="entry name" value="GAF-like_dom_sf"/>
</dbReference>
<keyword evidence="6 18" id="KW-0597">Phosphoprotein</keyword>
<evidence type="ECO:0000256" key="11">
    <source>
        <dbReference type="ARBA" id="ARBA00022840"/>
    </source>
</evidence>
<evidence type="ECO:0000256" key="3">
    <source>
        <dbReference type="ARBA" id="ARBA00006402"/>
    </source>
</evidence>
<dbReference type="SUPFAM" id="SSF55785">
    <property type="entry name" value="PYP-like sensor domain (PAS domain)"/>
    <property type="match status" value="2"/>
</dbReference>
<dbReference type="NCBIfam" id="TIGR00229">
    <property type="entry name" value="sensory_box"/>
    <property type="match status" value="2"/>
</dbReference>
<dbReference type="InterPro" id="IPR005467">
    <property type="entry name" value="His_kinase_dom"/>
</dbReference>
<dbReference type="GO" id="GO:0005524">
    <property type="term" value="F:ATP binding"/>
    <property type="evidence" value="ECO:0007669"/>
    <property type="project" value="UniProtKB-KW"/>
</dbReference>
<comment type="caution">
    <text evidence="18">Lacks conserved residue(s) required for the propagation of feature annotation.</text>
</comment>
<evidence type="ECO:0000259" key="21">
    <source>
        <dbReference type="PROSITE" id="PS50112"/>
    </source>
</evidence>
<dbReference type="SMART" id="SM00086">
    <property type="entry name" value="PAC"/>
    <property type="match status" value="2"/>
</dbReference>
<evidence type="ECO:0000313" key="25">
    <source>
        <dbReference type="Proteomes" id="UP001152872"/>
    </source>
</evidence>
<dbReference type="PROSITE" id="PS50109">
    <property type="entry name" value="HIS_KIN"/>
    <property type="match status" value="1"/>
</dbReference>